<accession>A0ACC3Z4D9</accession>
<keyword evidence="2" id="KW-1185">Reference proteome</keyword>
<name>A0ACC3Z4D9_COLTU</name>
<reference evidence="1 2" key="1">
    <citation type="journal article" date="2020" name="Phytopathology">
        <title>Genome Sequence Resources of Colletotrichum truncatum, C. plurivorum, C. musicola, and C. sojae: Four Species Pathogenic to Soybean (Glycine max).</title>
        <authorList>
            <person name="Rogerio F."/>
            <person name="Boufleur T.R."/>
            <person name="Ciampi-Guillardi M."/>
            <person name="Sukno S.A."/>
            <person name="Thon M.R."/>
            <person name="Massola Junior N.S."/>
            <person name="Baroncelli R."/>
        </authorList>
    </citation>
    <scope>NUCLEOTIDE SEQUENCE [LARGE SCALE GENOMIC DNA]</scope>
    <source>
        <strain evidence="1 2">CMES1059</strain>
    </source>
</reference>
<dbReference type="Proteomes" id="UP000805649">
    <property type="component" value="Unassembled WGS sequence"/>
</dbReference>
<comment type="caution">
    <text evidence="1">The sequence shown here is derived from an EMBL/GenBank/DDBJ whole genome shotgun (WGS) entry which is preliminary data.</text>
</comment>
<dbReference type="EMBL" id="VUJX02000003">
    <property type="protein sequence ID" value="KAL0938963.1"/>
    <property type="molecule type" value="Genomic_DNA"/>
</dbReference>
<proteinExistence type="predicted"/>
<evidence type="ECO:0000313" key="2">
    <source>
        <dbReference type="Proteomes" id="UP000805649"/>
    </source>
</evidence>
<protein>
    <submittedName>
        <fullName evidence="1">Uncharacterized protein</fullName>
    </submittedName>
</protein>
<evidence type="ECO:0000313" key="1">
    <source>
        <dbReference type="EMBL" id="KAL0938963.1"/>
    </source>
</evidence>
<organism evidence="1 2">
    <name type="scientific">Colletotrichum truncatum</name>
    <name type="common">Anthracnose fungus</name>
    <name type="synonym">Colletotrichum capsici</name>
    <dbReference type="NCBI Taxonomy" id="5467"/>
    <lineage>
        <taxon>Eukaryota</taxon>
        <taxon>Fungi</taxon>
        <taxon>Dikarya</taxon>
        <taxon>Ascomycota</taxon>
        <taxon>Pezizomycotina</taxon>
        <taxon>Sordariomycetes</taxon>
        <taxon>Hypocreomycetidae</taxon>
        <taxon>Glomerellales</taxon>
        <taxon>Glomerellaceae</taxon>
        <taxon>Colletotrichum</taxon>
        <taxon>Colletotrichum truncatum species complex</taxon>
    </lineage>
</organism>
<sequence>MEPVPKAIQKVQASLEPYIKPREQVAYIRRALALHLEACGQSGPIRSPLSLIDATCAVTPTKETRGLQREYLKALDANLKARNEYENTRNDTATEPPSRHKRMDPRDQLEDQIALVKLKQKQQRLQTVQKYLDLLVRQPAASRDFLDLDDVFRDSPPLPDVPAAVVNSFTVSNASSKADLSGLAGQLEKVVLRAKLLLQREEQLLQDVRQRTGYLTDQVSNETKAHALDTTRAELINWIETELSKASGEAQDDAPSPRNGQDSQVDKINIDEQLAEIKDKYSKYIIARKSLLSMVSEQTQPVLKPGVETAGTSQSQTVPPAPTTHILIPYLEKLLALSREQKGMITQKSHINNVLSKQSKETRQALDHLAEESQLLPRHPMPGAGRPKSGFGEDFASALSERQALSERVKPWVFAADSAKIATLEAVAEKIEEGQVALEVSMTALQEVDTLLGQRAKETEKNAVDDDATEDDIWLNQGAASRPGARRHIVHHRNESAAKSGDIWSAIDGKLGLIGHEDHN</sequence>
<gene>
    <name evidence="1" type="ORF">CTRU02_205573</name>
</gene>